<proteinExistence type="predicted"/>
<evidence type="ECO:0000313" key="1">
    <source>
        <dbReference type="EMBL" id="CAI2174339.1"/>
    </source>
</evidence>
<gene>
    <name evidence="1" type="ORF">FWILDA_LOCUS6542</name>
</gene>
<accession>A0A9W4SN52</accession>
<comment type="caution">
    <text evidence="1">The sequence shown here is derived from an EMBL/GenBank/DDBJ whole genome shotgun (WGS) entry which is preliminary data.</text>
</comment>
<evidence type="ECO:0000313" key="2">
    <source>
        <dbReference type="Proteomes" id="UP001153678"/>
    </source>
</evidence>
<name>A0A9W4SN52_9GLOM</name>
<protein>
    <submittedName>
        <fullName evidence="1">19043_t:CDS:1</fullName>
    </submittedName>
</protein>
<dbReference type="Proteomes" id="UP001153678">
    <property type="component" value="Unassembled WGS sequence"/>
</dbReference>
<organism evidence="1 2">
    <name type="scientific">Funneliformis geosporum</name>
    <dbReference type="NCBI Taxonomy" id="1117311"/>
    <lineage>
        <taxon>Eukaryota</taxon>
        <taxon>Fungi</taxon>
        <taxon>Fungi incertae sedis</taxon>
        <taxon>Mucoromycota</taxon>
        <taxon>Glomeromycotina</taxon>
        <taxon>Glomeromycetes</taxon>
        <taxon>Glomerales</taxon>
        <taxon>Glomeraceae</taxon>
        <taxon>Funneliformis</taxon>
    </lineage>
</organism>
<dbReference type="AlphaFoldDB" id="A0A9W4SN52"/>
<sequence length="361" mass="42115">MSNDKGSLEYGDHAPKFSIADDISEVYGLPGIHESVIDIDASQEDMEITDVKMQEVFFRICIFFIRAFKCSYHILYALALFIDHHELKAFTELVYTITGQKFGKFINRKLPGQNFNLHLIGLAKKIMAEKLDHVRIQPPLNLGLKGLDYRKKRRDEGKLHLFQPESSKTFIVKCFRQESDEPEEVFKCDPSIAEKIQKENKNISLTSYRIKGLGFSKAFIKMPSWVKYNETLTATEIYEERYVRPLLNESDIYVISSWETKKTYVLKHLTISDDMNLLVLSTRHSYLNAVITRLNFKSYYNINETVLAELWDWAKKMTSLPIENWKSASLICYLRKDVQGIVRAFKTNFSELQIKKYHDKS</sequence>
<dbReference type="OrthoDB" id="2373574at2759"/>
<dbReference type="EMBL" id="CAMKVN010001198">
    <property type="protein sequence ID" value="CAI2174339.1"/>
    <property type="molecule type" value="Genomic_DNA"/>
</dbReference>
<reference evidence="1" key="1">
    <citation type="submission" date="2022-08" db="EMBL/GenBank/DDBJ databases">
        <authorList>
            <person name="Kallberg Y."/>
            <person name="Tangrot J."/>
            <person name="Rosling A."/>
        </authorList>
    </citation>
    <scope>NUCLEOTIDE SEQUENCE</scope>
    <source>
        <strain evidence="1">Wild A</strain>
    </source>
</reference>
<keyword evidence="2" id="KW-1185">Reference proteome</keyword>